<reference evidence="2" key="2">
    <citation type="journal article" date="2015" name="Data Brief">
        <title>Shoot transcriptome of the giant reed, Arundo donax.</title>
        <authorList>
            <person name="Barrero R.A."/>
            <person name="Guerrero F.D."/>
            <person name="Moolhuijzen P."/>
            <person name="Goolsby J.A."/>
            <person name="Tidwell J."/>
            <person name="Bellgard S.E."/>
            <person name="Bellgard M.I."/>
        </authorList>
    </citation>
    <scope>NUCLEOTIDE SEQUENCE</scope>
    <source>
        <tissue evidence="2">Shoot tissue taken approximately 20 cm above the soil surface</tissue>
    </source>
</reference>
<name>A0A0A9BGA5_ARUDO</name>
<feature type="chain" id="PRO_5002044169" evidence="1">
    <location>
        <begin position="19"/>
        <end position="35"/>
    </location>
</feature>
<protein>
    <submittedName>
        <fullName evidence="2">Uncharacterized protein</fullName>
    </submittedName>
</protein>
<dbReference type="AlphaFoldDB" id="A0A0A9BGA5"/>
<dbReference type="EMBL" id="GBRH01234896">
    <property type="protein sequence ID" value="JAD62999.1"/>
    <property type="molecule type" value="Transcribed_RNA"/>
</dbReference>
<evidence type="ECO:0000256" key="1">
    <source>
        <dbReference type="SAM" id="SignalP"/>
    </source>
</evidence>
<reference evidence="2" key="1">
    <citation type="submission" date="2014-09" db="EMBL/GenBank/DDBJ databases">
        <authorList>
            <person name="Magalhaes I.L.F."/>
            <person name="Oliveira U."/>
            <person name="Santos F.R."/>
            <person name="Vidigal T.H.D.A."/>
            <person name="Brescovit A.D."/>
            <person name="Santos A.J."/>
        </authorList>
    </citation>
    <scope>NUCLEOTIDE SEQUENCE</scope>
    <source>
        <tissue evidence="2">Shoot tissue taken approximately 20 cm above the soil surface</tissue>
    </source>
</reference>
<accession>A0A0A9BGA5</accession>
<sequence>MFHIHRHVFAITRDILIRLVLWCLNSLPTCPMESS</sequence>
<keyword evidence="1" id="KW-0732">Signal</keyword>
<proteinExistence type="predicted"/>
<organism evidence="2">
    <name type="scientific">Arundo donax</name>
    <name type="common">Giant reed</name>
    <name type="synonym">Donax arundinaceus</name>
    <dbReference type="NCBI Taxonomy" id="35708"/>
    <lineage>
        <taxon>Eukaryota</taxon>
        <taxon>Viridiplantae</taxon>
        <taxon>Streptophyta</taxon>
        <taxon>Embryophyta</taxon>
        <taxon>Tracheophyta</taxon>
        <taxon>Spermatophyta</taxon>
        <taxon>Magnoliopsida</taxon>
        <taxon>Liliopsida</taxon>
        <taxon>Poales</taxon>
        <taxon>Poaceae</taxon>
        <taxon>PACMAD clade</taxon>
        <taxon>Arundinoideae</taxon>
        <taxon>Arundineae</taxon>
        <taxon>Arundo</taxon>
    </lineage>
</organism>
<evidence type="ECO:0000313" key="2">
    <source>
        <dbReference type="EMBL" id="JAD62999.1"/>
    </source>
</evidence>
<feature type="signal peptide" evidence="1">
    <location>
        <begin position="1"/>
        <end position="18"/>
    </location>
</feature>